<dbReference type="SUPFAM" id="SSF53067">
    <property type="entry name" value="Actin-like ATPase domain"/>
    <property type="match status" value="2"/>
</dbReference>
<keyword evidence="6" id="KW-0963">Cytoplasm</keyword>
<dbReference type="InterPro" id="IPR043129">
    <property type="entry name" value="ATPase_NBD"/>
</dbReference>
<sequence length="398" mass="43418">MNIFVINSGSSSIKYQLFKMPSTSPVCVGLVERIGLDDAVITHKIYNGNEEQVHTFTLAIPNHEIGLNEVNALLTNTQFGVIQNTDDITVVGHRIVHGGEQFSKTTVITPEIKQELVKTFQLAPLHNPPGYGGIEVAEKIFTNATQVAVFDTAFHQTMPAYAYRFALPESYYTNNHIRKYGFHGTSHKYVSAKAIEYLGKAESKIISIHLGNGCSITAVKNGQAVDTSMGFGPLSGLIMGTRTGDLDPTVVFYLVNTLGYTIEQVSNLLNKQSGMLGLTGYSDMRDITKAINSGDANAQLAYDMYAYAIKKYIGSYAATLNGIDAIVFTAGVGENDALIRSLICKDMGYLGIELDTEANATRKPGLREINTPHSKVKILIVPTNEELEIANECYALLK</sequence>
<protein>
    <recommendedName>
        <fullName evidence="6">Acetate kinase</fullName>
        <ecNumber evidence="6">2.7.2.1</ecNumber>
    </recommendedName>
    <alternativeName>
        <fullName evidence="6">Acetokinase</fullName>
    </alternativeName>
</protein>
<comment type="subcellular location">
    <subcellularLocation>
        <location evidence="6">Cytoplasm</location>
    </subcellularLocation>
</comment>
<name>A0A0A2MI49_9FLAO</name>
<dbReference type="Gene3D" id="3.30.420.40">
    <property type="match status" value="2"/>
</dbReference>
<dbReference type="AlphaFoldDB" id="A0A0A2MI49"/>
<dbReference type="PANTHER" id="PTHR21060">
    <property type="entry name" value="ACETATE KINASE"/>
    <property type="match status" value="1"/>
</dbReference>
<dbReference type="EMBL" id="JRLY01000013">
    <property type="protein sequence ID" value="KGO91984.1"/>
    <property type="molecule type" value="Genomic_DNA"/>
</dbReference>
<keyword evidence="6" id="KW-0479">Metal-binding</keyword>
<keyword evidence="6" id="KW-0460">Magnesium</keyword>
<dbReference type="InterPro" id="IPR023865">
    <property type="entry name" value="Aliphatic_acid_kinase_CS"/>
</dbReference>
<comment type="catalytic activity">
    <reaction evidence="6">
        <text>acetate + ATP = acetyl phosphate + ADP</text>
        <dbReference type="Rhea" id="RHEA:11352"/>
        <dbReference type="ChEBI" id="CHEBI:22191"/>
        <dbReference type="ChEBI" id="CHEBI:30089"/>
        <dbReference type="ChEBI" id="CHEBI:30616"/>
        <dbReference type="ChEBI" id="CHEBI:456216"/>
        <dbReference type="EC" id="2.7.2.1"/>
    </reaction>
</comment>
<dbReference type="PIRSF" id="PIRSF000722">
    <property type="entry name" value="Acetate_prop_kin"/>
    <property type="match status" value="1"/>
</dbReference>
<dbReference type="PROSITE" id="PS01076">
    <property type="entry name" value="ACETATE_KINASE_2"/>
    <property type="match status" value="1"/>
</dbReference>
<dbReference type="RefSeq" id="WP_026989680.1">
    <property type="nucleotide sequence ID" value="NZ_AUGP01000001.1"/>
</dbReference>
<comment type="pathway">
    <text evidence="6">Metabolic intermediate biosynthesis; acetyl-CoA biosynthesis; acetyl-CoA from acetate: step 1/2.</text>
</comment>
<dbReference type="STRING" id="1121898.GCA_000422725_03578"/>
<feature type="binding site" evidence="6">
    <location>
        <begin position="331"/>
        <end position="335"/>
    </location>
    <ligand>
        <name>ATP</name>
        <dbReference type="ChEBI" id="CHEBI:30616"/>
    </ligand>
</feature>
<evidence type="ECO:0000313" key="9">
    <source>
        <dbReference type="Proteomes" id="UP000030111"/>
    </source>
</evidence>
<dbReference type="GO" id="GO:0000287">
    <property type="term" value="F:magnesium ion binding"/>
    <property type="evidence" value="ECO:0007669"/>
    <property type="project" value="UniProtKB-UniRule"/>
</dbReference>
<evidence type="ECO:0000313" key="8">
    <source>
        <dbReference type="EMBL" id="KGO91984.1"/>
    </source>
</evidence>
<dbReference type="EC" id="2.7.2.1" evidence="6"/>
<dbReference type="UniPathway" id="UPA00340">
    <property type="reaction ID" value="UER00458"/>
</dbReference>
<feature type="binding site" evidence="6">
    <location>
        <begin position="283"/>
        <end position="285"/>
    </location>
    <ligand>
        <name>ATP</name>
        <dbReference type="ChEBI" id="CHEBI:30616"/>
    </ligand>
</feature>
<dbReference type="eggNOG" id="COG0282">
    <property type="taxonomic scope" value="Bacteria"/>
</dbReference>
<evidence type="ECO:0000256" key="6">
    <source>
        <dbReference type="HAMAP-Rule" id="MF_00020"/>
    </source>
</evidence>
<feature type="binding site" evidence="6">
    <location>
        <begin position="209"/>
        <end position="213"/>
    </location>
    <ligand>
        <name>ATP</name>
        <dbReference type="ChEBI" id="CHEBI:30616"/>
    </ligand>
</feature>
<dbReference type="HAMAP" id="MF_00020">
    <property type="entry name" value="Acetate_kinase"/>
    <property type="match status" value="1"/>
</dbReference>
<comment type="similarity">
    <text evidence="1 6 7">Belongs to the acetokinase family.</text>
</comment>
<feature type="active site" description="Proton donor/acceptor" evidence="6">
    <location>
        <position position="151"/>
    </location>
</feature>
<comment type="function">
    <text evidence="6">Catalyzes the formation of acetyl phosphate from acetate and ATP. Can also catalyze the reverse reaction.</text>
</comment>
<comment type="cofactor">
    <cofactor evidence="6">
        <name>Mg(2+)</name>
        <dbReference type="ChEBI" id="CHEBI:18420"/>
    </cofactor>
    <cofactor evidence="6">
        <name>Mn(2+)</name>
        <dbReference type="ChEBI" id="CHEBI:29035"/>
    </cofactor>
    <text evidence="6">Mg(2+). Can also accept Mn(2+).</text>
</comment>
<keyword evidence="4 6" id="KW-0418">Kinase</keyword>
<dbReference type="GO" id="GO:0005737">
    <property type="term" value="C:cytoplasm"/>
    <property type="evidence" value="ECO:0007669"/>
    <property type="project" value="UniProtKB-SubCell"/>
</dbReference>
<comment type="subunit">
    <text evidence="6">Homodimer.</text>
</comment>
<keyword evidence="2 6" id="KW-0808">Transferase</keyword>
<dbReference type="Pfam" id="PF00871">
    <property type="entry name" value="Acetate_kinase"/>
    <property type="match status" value="1"/>
</dbReference>
<dbReference type="NCBIfam" id="TIGR00016">
    <property type="entry name" value="ackA"/>
    <property type="match status" value="1"/>
</dbReference>
<accession>A0A0A2MI49</accession>
<dbReference type="OrthoDB" id="9802453at2"/>
<feature type="binding site" evidence="6">
    <location>
        <position position="7"/>
    </location>
    <ligand>
        <name>Mg(2+)</name>
        <dbReference type="ChEBI" id="CHEBI:18420"/>
    </ligand>
</feature>
<evidence type="ECO:0000256" key="2">
    <source>
        <dbReference type="ARBA" id="ARBA00022679"/>
    </source>
</evidence>
<dbReference type="InterPro" id="IPR000890">
    <property type="entry name" value="Aliphatic_acid_kin_short-chain"/>
</dbReference>
<proteinExistence type="inferred from homology"/>
<dbReference type="GO" id="GO:0006085">
    <property type="term" value="P:acetyl-CoA biosynthetic process"/>
    <property type="evidence" value="ECO:0007669"/>
    <property type="project" value="UniProtKB-UniRule"/>
</dbReference>
<gene>
    <name evidence="6" type="primary">ackA</name>
    <name evidence="8" type="ORF">Q766_15185</name>
</gene>
<keyword evidence="5 6" id="KW-0067">ATP-binding</keyword>
<dbReference type="GO" id="GO:0006083">
    <property type="term" value="P:acetate metabolic process"/>
    <property type="evidence" value="ECO:0007669"/>
    <property type="project" value="TreeGrafter"/>
</dbReference>
<comment type="caution">
    <text evidence="8">The sequence shown here is derived from an EMBL/GenBank/DDBJ whole genome shotgun (WGS) entry which is preliminary data.</text>
</comment>
<evidence type="ECO:0000256" key="5">
    <source>
        <dbReference type="ARBA" id="ARBA00022840"/>
    </source>
</evidence>
<organism evidence="8 9">
    <name type="scientific">Flavobacterium subsaxonicum WB 4.1-42 = DSM 21790</name>
    <dbReference type="NCBI Taxonomy" id="1121898"/>
    <lineage>
        <taxon>Bacteria</taxon>
        <taxon>Pseudomonadati</taxon>
        <taxon>Bacteroidota</taxon>
        <taxon>Flavobacteriia</taxon>
        <taxon>Flavobacteriales</taxon>
        <taxon>Flavobacteriaceae</taxon>
        <taxon>Flavobacterium</taxon>
    </lineage>
</organism>
<feature type="binding site" evidence="6">
    <location>
        <position position="94"/>
    </location>
    <ligand>
        <name>substrate</name>
    </ligand>
</feature>
<feature type="binding site" evidence="6">
    <location>
        <position position="385"/>
    </location>
    <ligand>
        <name>Mg(2+)</name>
        <dbReference type="ChEBI" id="CHEBI:18420"/>
    </ligand>
</feature>
<feature type="site" description="Transition state stabilizer" evidence="6">
    <location>
        <position position="183"/>
    </location>
</feature>
<evidence type="ECO:0000256" key="4">
    <source>
        <dbReference type="ARBA" id="ARBA00022777"/>
    </source>
</evidence>
<keyword evidence="9" id="KW-1185">Reference proteome</keyword>
<dbReference type="PANTHER" id="PTHR21060:SF15">
    <property type="entry name" value="ACETATE KINASE-RELATED"/>
    <property type="match status" value="1"/>
</dbReference>
<feature type="site" description="Transition state stabilizer" evidence="6">
    <location>
        <position position="242"/>
    </location>
</feature>
<dbReference type="GO" id="GO:0005524">
    <property type="term" value="F:ATP binding"/>
    <property type="evidence" value="ECO:0007669"/>
    <property type="project" value="UniProtKB-KW"/>
</dbReference>
<dbReference type="Proteomes" id="UP000030111">
    <property type="component" value="Unassembled WGS sequence"/>
</dbReference>
<feature type="binding site" evidence="6">
    <location>
        <position position="14"/>
    </location>
    <ligand>
        <name>ATP</name>
        <dbReference type="ChEBI" id="CHEBI:30616"/>
    </ligand>
</feature>
<reference evidence="8 9" key="1">
    <citation type="submission" date="2013-09" db="EMBL/GenBank/DDBJ databases">
        <authorList>
            <person name="Zeng Z."/>
            <person name="Chen C."/>
        </authorList>
    </citation>
    <scope>NUCLEOTIDE SEQUENCE [LARGE SCALE GENOMIC DNA]</scope>
    <source>
        <strain evidence="8 9">WB 4.1-42</strain>
    </source>
</reference>
<dbReference type="InterPro" id="IPR004372">
    <property type="entry name" value="Ac/propionate_kinase"/>
</dbReference>
<evidence type="ECO:0000256" key="1">
    <source>
        <dbReference type="ARBA" id="ARBA00008748"/>
    </source>
</evidence>
<keyword evidence="3 6" id="KW-0547">Nucleotide-binding</keyword>
<dbReference type="PRINTS" id="PR00471">
    <property type="entry name" value="ACETATEKNASE"/>
</dbReference>
<evidence type="ECO:0000256" key="3">
    <source>
        <dbReference type="ARBA" id="ARBA00022741"/>
    </source>
</evidence>
<dbReference type="GO" id="GO:0008776">
    <property type="term" value="F:acetate kinase activity"/>
    <property type="evidence" value="ECO:0007669"/>
    <property type="project" value="UniProtKB-UniRule"/>
</dbReference>
<dbReference type="CDD" id="cd24010">
    <property type="entry name" value="ASKHA_NBD_AcK_PK"/>
    <property type="match status" value="1"/>
</dbReference>
<evidence type="ECO:0000256" key="7">
    <source>
        <dbReference type="RuleBase" id="RU003835"/>
    </source>
</evidence>